<proteinExistence type="predicted"/>
<name>A0ABD1WUY4_9LAMI</name>
<evidence type="ECO:0000313" key="2">
    <source>
        <dbReference type="Proteomes" id="UP001604277"/>
    </source>
</evidence>
<reference evidence="2" key="1">
    <citation type="submission" date="2024-07" db="EMBL/GenBank/DDBJ databases">
        <title>Two chromosome-level genome assemblies of Korean endemic species Abeliophyllum distichum and Forsythia ovata (Oleaceae).</title>
        <authorList>
            <person name="Jang H."/>
        </authorList>
    </citation>
    <scope>NUCLEOTIDE SEQUENCE [LARGE SCALE GENOMIC DNA]</scope>
</reference>
<organism evidence="1 2">
    <name type="scientific">Forsythia ovata</name>
    <dbReference type="NCBI Taxonomy" id="205694"/>
    <lineage>
        <taxon>Eukaryota</taxon>
        <taxon>Viridiplantae</taxon>
        <taxon>Streptophyta</taxon>
        <taxon>Embryophyta</taxon>
        <taxon>Tracheophyta</taxon>
        <taxon>Spermatophyta</taxon>
        <taxon>Magnoliopsida</taxon>
        <taxon>eudicotyledons</taxon>
        <taxon>Gunneridae</taxon>
        <taxon>Pentapetalae</taxon>
        <taxon>asterids</taxon>
        <taxon>lamiids</taxon>
        <taxon>Lamiales</taxon>
        <taxon>Oleaceae</taxon>
        <taxon>Forsythieae</taxon>
        <taxon>Forsythia</taxon>
    </lineage>
</organism>
<gene>
    <name evidence="1" type="ORF">Fot_07132</name>
</gene>
<accession>A0ABD1WUY4</accession>
<dbReference type="AlphaFoldDB" id="A0ABD1WUY4"/>
<dbReference type="Proteomes" id="UP001604277">
    <property type="component" value="Unassembled WGS sequence"/>
</dbReference>
<comment type="caution">
    <text evidence="1">The sequence shown here is derived from an EMBL/GenBank/DDBJ whole genome shotgun (WGS) entry which is preliminary data.</text>
</comment>
<evidence type="ECO:0000313" key="1">
    <source>
        <dbReference type="EMBL" id="KAL2553513.1"/>
    </source>
</evidence>
<keyword evidence="2" id="KW-1185">Reference proteome</keyword>
<protein>
    <submittedName>
        <fullName evidence="1">Uncharacterized protein</fullName>
    </submittedName>
</protein>
<sequence length="171" mass="19461">MARKKRPCQEGNVEDSRKAKRGCETYSWGTRERVPFTRCTTQTQTLTPNPPSWSEYINIGSRQDELDPTIFKKLSTSVAIVAAPVHKYWTSAFAKAGDNTKLMKLLKLAKMYTSRSHVLNCELYKVLVMKVDELRSTVGGARISTRCVQITRPFMHNSPFPKMRGHGLYTT</sequence>
<dbReference type="EMBL" id="JBFOLJ010000002">
    <property type="protein sequence ID" value="KAL2553513.1"/>
    <property type="molecule type" value="Genomic_DNA"/>
</dbReference>